<evidence type="ECO:0000256" key="1">
    <source>
        <dbReference type="SAM" id="Phobius"/>
    </source>
</evidence>
<keyword evidence="3" id="KW-1185">Reference proteome</keyword>
<evidence type="ECO:0000313" key="2">
    <source>
        <dbReference type="EMBL" id="CAL2086565.1"/>
    </source>
</evidence>
<gene>
    <name evidence="2" type="ORF">T190607A01A_20661</name>
</gene>
<evidence type="ECO:0000313" key="3">
    <source>
        <dbReference type="Proteomes" id="UP001497416"/>
    </source>
</evidence>
<dbReference type="Proteomes" id="UP001497416">
    <property type="component" value="Unassembled WGS sequence"/>
</dbReference>
<organism evidence="2 3">
    <name type="scientific">Tenacibaculum platacis</name>
    <dbReference type="NCBI Taxonomy" id="3137852"/>
    <lineage>
        <taxon>Bacteria</taxon>
        <taxon>Pseudomonadati</taxon>
        <taxon>Bacteroidota</taxon>
        <taxon>Flavobacteriia</taxon>
        <taxon>Flavobacteriales</taxon>
        <taxon>Flavobacteriaceae</taxon>
        <taxon>Tenacibaculum</taxon>
    </lineage>
</organism>
<name>A0ABM9P1F5_9FLAO</name>
<keyword evidence="1" id="KW-1133">Transmembrane helix</keyword>
<keyword evidence="1" id="KW-0812">Transmembrane</keyword>
<sequence length="277" mass="31755">MEESKLDRIIREKFQDRNLEPSISSWERMENMLDESEKKSKKNVFYFIGIAASIILLFGIFLKMNTKTVDVNTTPVKNNIIVTAPEEKENIEDKILIEKKINVEEDIIENTSEVALVKEPVKTIKSSDKSDKSDKVMEVNLDNPIKVIDKTFGVKKNQESFAAKNTDVPVKLKNLDNLVKPVTKKNRIQINGDDLLYAVTHTPTEVKEYYANLKLNRNDVLDSIKFQLKKSNLKINPELILAEVERSIEDDEYEGNFKENLGIKISNIIVAIADRNK</sequence>
<accession>A0ABM9P1F5</accession>
<reference evidence="2 3" key="1">
    <citation type="submission" date="2024-05" db="EMBL/GenBank/DDBJ databases">
        <authorList>
            <person name="Duchaud E."/>
        </authorList>
    </citation>
    <scope>NUCLEOTIDE SEQUENCE [LARGE SCALE GENOMIC DNA]</scope>
    <source>
        <strain evidence="2">Ena-SAMPLE-TAB-13-05-2024-13:56:06:370-140302</strain>
    </source>
</reference>
<comment type="caution">
    <text evidence="2">The sequence shown here is derived from an EMBL/GenBank/DDBJ whole genome shotgun (WGS) entry which is preliminary data.</text>
</comment>
<protein>
    <submittedName>
        <fullName evidence="2">Uncharacterized protein</fullName>
    </submittedName>
</protein>
<keyword evidence="1" id="KW-0472">Membrane</keyword>
<feature type="transmembrane region" description="Helical" evidence="1">
    <location>
        <begin position="44"/>
        <end position="62"/>
    </location>
</feature>
<dbReference type="RefSeq" id="WP_348712219.1">
    <property type="nucleotide sequence ID" value="NZ_CAXIXY010000004.1"/>
</dbReference>
<proteinExistence type="predicted"/>
<dbReference type="EMBL" id="CAXIXY010000004">
    <property type="protein sequence ID" value="CAL2086565.1"/>
    <property type="molecule type" value="Genomic_DNA"/>
</dbReference>